<dbReference type="AlphaFoldDB" id="A0A507CCT2"/>
<evidence type="ECO:0000256" key="1">
    <source>
        <dbReference type="ARBA" id="ARBA00007462"/>
    </source>
</evidence>
<dbReference type="GO" id="GO:0030687">
    <property type="term" value="C:preribosome, large subunit precursor"/>
    <property type="evidence" value="ECO:0007669"/>
    <property type="project" value="TreeGrafter"/>
</dbReference>
<dbReference type="PANTHER" id="PTHR13245:SF14">
    <property type="entry name" value="RRP15-LIKE PROTEIN"/>
    <property type="match status" value="1"/>
</dbReference>
<dbReference type="VEuPathDB" id="FungiDB:SeMB42_g04268"/>
<gene>
    <name evidence="3" type="ORF">SeLEV6574_g07558</name>
    <name evidence="4" type="ORF">SeMB42_g04268</name>
</gene>
<feature type="compositionally biased region" description="Basic residues" evidence="2">
    <location>
        <begin position="1"/>
        <end position="12"/>
    </location>
</feature>
<name>A0A507CCT2_9FUNG</name>
<feature type="compositionally biased region" description="Basic and acidic residues" evidence="2">
    <location>
        <begin position="13"/>
        <end position="24"/>
    </location>
</feature>
<dbReference type="PANTHER" id="PTHR13245">
    <property type="entry name" value="RRP15-LIKE PROTEIN"/>
    <property type="match status" value="1"/>
</dbReference>
<protein>
    <recommendedName>
        <fullName evidence="7">Rrp15p-domain-containing protein</fullName>
    </recommendedName>
</protein>
<dbReference type="EMBL" id="QEAN01000169">
    <property type="protein sequence ID" value="TPX44600.1"/>
    <property type="molecule type" value="Genomic_DNA"/>
</dbReference>
<dbReference type="Proteomes" id="UP000317494">
    <property type="component" value="Unassembled WGS sequence"/>
</dbReference>
<evidence type="ECO:0000313" key="3">
    <source>
        <dbReference type="EMBL" id="TPX38867.1"/>
    </source>
</evidence>
<accession>A0A507CCT2</accession>
<comment type="similarity">
    <text evidence="1">Belongs to the RRP15 family.</text>
</comment>
<feature type="region of interest" description="Disordered" evidence="2">
    <location>
        <begin position="204"/>
        <end position="241"/>
    </location>
</feature>
<feature type="compositionally biased region" description="Polar residues" evidence="2">
    <location>
        <begin position="220"/>
        <end position="233"/>
    </location>
</feature>
<evidence type="ECO:0008006" key="7">
    <source>
        <dbReference type="Google" id="ProtNLM"/>
    </source>
</evidence>
<feature type="compositionally biased region" description="Low complexity" evidence="2">
    <location>
        <begin position="208"/>
        <end position="219"/>
    </location>
</feature>
<sequence length="241" mass="26965">MTKPIATKRIRAINRDLVDGEQSSKRARKVKDETDNEASDGSDDDDLEELDELEQDQDDIEAEDTADEPGDEGEEDEYTIRAAKFADTINNLLNEQVDEPSPILAKSKKIEKRLDREKKLAAERRKVAHEKQERSRVDPVRVIEIPLNAYEKKLKKIATSGVVRLFNAIRDAQKKVEKVKSTPEGKSVNAAKISKEIFLSALAAPDQPTSSKPSLTSTTNQNTVSWLASSGMNEDTWDLES</sequence>
<evidence type="ECO:0000313" key="5">
    <source>
        <dbReference type="Proteomes" id="UP000317494"/>
    </source>
</evidence>
<evidence type="ECO:0000256" key="2">
    <source>
        <dbReference type="SAM" id="MobiDB-lite"/>
    </source>
</evidence>
<dbReference type="GO" id="GO:0000460">
    <property type="term" value="P:maturation of 5.8S rRNA"/>
    <property type="evidence" value="ECO:0007669"/>
    <property type="project" value="TreeGrafter"/>
</dbReference>
<dbReference type="STRING" id="286115.A0A507CCT2"/>
<dbReference type="Pfam" id="PF07890">
    <property type="entry name" value="Rrp15p"/>
    <property type="match status" value="1"/>
</dbReference>
<evidence type="ECO:0000313" key="4">
    <source>
        <dbReference type="EMBL" id="TPX44600.1"/>
    </source>
</evidence>
<keyword evidence="5" id="KW-1185">Reference proteome</keyword>
<dbReference type="InterPro" id="IPR012459">
    <property type="entry name" value="Rrp15"/>
</dbReference>
<feature type="region of interest" description="Disordered" evidence="2">
    <location>
        <begin position="1"/>
        <end position="77"/>
    </location>
</feature>
<dbReference type="EMBL" id="QEAM01000553">
    <property type="protein sequence ID" value="TPX38867.1"/>
    <property type="molecule type" value="Genomic_DNA"/>
</dbReference>
<dbReference type="Proteomes" id="UP000320475">
    <property type="component" value="Unassembled WGS sequence"/>
</dbReference>
<comment type="caution">
    <text evidence="3">The sequence shown here is derived from an EMBL/GenBank/DDBJ whole genome shotgun (WGS) entry which is preliminary data.</text>
</comment>
<dbReference type="GO" id="GO:0000470">
    <property type="term" value="P:maturation of LSU-rRNA"/>
    <property type="evidence" value="ECO:0007669"/>
    <property type="project" value="TreeGrafter"/>
</dbReference>
<evidence type="ECO:0000313" key="6">
    <source>
        <dbReference type="Proteomes" id="UP000320475"/>
    </source>
</evidence>
<dbReference type="OrthoDB" id="20949at2759"/>
<organism evidence="3 6">
    <name type="scientific">Synchytrium endobioticum</name>
    <dbReference type="NCBI Taxonomy" id="286115"/>
    <lineage>
        <taxon>Eukaryota</taxon>
        <taxon>Fungi</taxon>
        <taxon>Fungi incertae sedis</taxon>
        <taxon>Chytridiomycota</taxon>
        <taxon>Chytridiomycota incertae sedis</taxon>
        <taxon>Chytridiomycetes</taxon>
        <taxon>Synchytriales</taxon>
        <taxon>Synchytriaceae</taxon>
        <taxon>Synchytrium</taxon>
    </lineage>
</organism>
<feature type="compositionally biased region" description="Acidic residues" evidence="2">
    <location>
        <begin position="34"/>
        <end position="77"/>
    </location>
</feature>
<proteinExistence type="inferred from homology"/>
<reference evidence="5 6" key="1">
    <citation type="journal article" date="2019" name="Sci. Rep.">
        <title>Comparative genomics of chytrid fungi reveal insights into the obligate biotrophic and pathogenic lifestyle of Synchytrium endobioticum.</title>
        <authorList>
            <person name="van de Vossenberg B.T.L.H."/>
            <person name="Warris S."/>
            <person name="Nguyen H.D.T."/>
            <person name="van Gent-Pelzer M.P.E."/>
            <person name="Joly D.L."/>
            <person name="van de Geest H.C."/>
            <person name="Bonants P.J.M."/>
            <person name="Smith D.S."/>
            <person name="Levesque C.A."/>
            <person name="van der Lee T.A.J."/>
        </authorList>
    </citation>
    <scope>NUCLEOTIDE SEQUENCE [LARGE SCALE GENOMIC DNA]</scope>
    <source>
        <strain evidence="3 6">LEV6574</strain>
        <strain evidence="4 5">MB42</strain>
    </source>
</reference>